<name>A0A915K4Q2_ROMCU</name>
<protein>
    <submittedName>
        <fullName evidence="2">Uncharacterized protein</fullName>
    </submittedName>
</protein>
<evidence type="ECO:0000313" key="2">
    <source>
        <dbReference type="WBParaSite" id="nRc.2.0.1.t33179-RA"/>
    </source>
</evidence>
<dbReference type="AlphaFoldDB" id="A0A915K4Q2"/>
<reference evidence="2" key="1">
    <citation type="submission" date="2022-11" db="UniProtKB">
        <authorList>
            <consortium name="WormBaseParasite"/>
        </authorList>
    </citation>
    <scope>IDENTIFICATION</scope>
</reference>
<dbReference type="WBParaSite" id="nRc.2.0.1.t33179-RA">
    <property type="protein sequence ID" value="nRc.2.0.1.t33179-RA"/>
    <property type="gene ID" value="nRc.2.0.1.g33179"/>
</dbReference>
<evidence type="ECO:0000313" key="1">
    <source>
        <dbReference type="Proteomes" id="UP000887565"/>
    </source>
</evidence>
<dbReference type="Proteomes" id="UP000887565">
    <property type="component" value="Unplaced"/>
</dbReference>
<keyword evidence="1" id="KW-1185">Reference proteome</keyword>
<accession>A0A915K4Q2</accession>
<proteinExistence type="predicted"/>
<organism evidence="1 2">
    <name type="scientific">Romanomermis culicivorax</name>
    <name type="common">Nematode worm</name>
    <dbReference type="NCBI Taxonomy" id="13658"/>
    <lineage>
        <taxon>Eukaryota</taxon>
        <taxon>Metazoa</taxon>
        <taxon>Ecdysozoa</taxon>
        <taxon>Nematoda</taxon>
        <taxon>Enoplea</taxon>
        <taxon>Dorylaimia</taxon>
        <taxon>Mermithida</taxon>
        <taxon>Mermithoidea</taxon>
        <taxon>Mermithidae</taxon>
        <taxon>Romanomermis</taxon>
    </lineage>
</organism>
<sequence>MNMVLLGNTRDKWFQAKCRDNLRSTRRIKQIEDVFTNTGAICNDEMTNKIGLDFISFLGVGQ</sequence>